<gene>
    <name evidence="1" type="ORF">ACFP1K_07275</name>
</gene>
<evidence type="ECO:0000313" key="1">
    <source>
        <dbReference type="EMBL" id="MFC6080956.1"/>
    </source>
</evidence>
<proteinExistence type="predicted"/>
<dbReference type="RefSeq" id="WP_380748288.1">
    <property type="nucleotide sequence ID" value="NZ_JBHSRF010000007.1"/>
</dbReference>
<organism evidence="1 2">
    <name type="scientific">Sphaerisporangium aureirubrum</name>
    <dbReference type="NCBI Taxonomy" id="1544736"/>
    <lineage>
        <taxon>Bacteria</taxon>
        <taxon>Bacillati</taxon>
        <taxon>Actinomycetota</taxon>
        <taxon>Actinomycetes</taxon>
        <taxon>Streptosporangiales</taxon>
        <taxon>Streptosporangiaceae</taxon>
        <taxon>Sphaerisporangium</taxon>
    </lineage>
</organism>
<dbReference type="Proteomes" id="UP001596137">
    <property type="component" value="Unassembled WGS sequence"/>
</dbReference>
<protein>
    <submittedName>
        <fullName evidence="1">Uncharacterized protein</fullName>
    </submittedName>
</protein>
<comment type="caution">
    <text evidence="1">The sequence shown here is derived from an EMBL/GenBank/DDBJ whole genome shotgun (WGS) entry which is preliminary data.</text>
</comment>
<sequence length="209" mass="22701">METTNTPSGRDLVTAANHIAVALGYTHTEVTDLAHVLELDGRADWPTADLLLIALAELTRRDPGRRDLVGALEAGEILGGPGGPLSRTRVNQLAQRPDFPTSRYELAGARIWTRADIVGFGQRWDRRQGRPRTRAAVPPGQALVLLTVGDDAHLVTASHPRNAPLVVPAARIAEQAGLPANELPGKWFTVERLDQDDADGFQLLHDPRE</sequence>
<reference evidence="2" key="1">
    <citation type="journal article" date="2019" name="Int. J. Syst. Evol. Microbiol.">
        <title>The Global Catalogue of Microorganisms (GCM) 10K type strain sequencing project: providing services to taxonomists for standard genome sequencing and annotation.</title>
        <authorList>
            <consortium name="The Broad Institute Genomics Platform"/>
            <consortium name="The Broad Institute Genome Sequencing Center for Infectious Disease"/>
            <person name="Wu L."/>
            <person name="Ma J."/>
        </authorList>
    </citation>
    <scope>NUCLEOTIDE SEQUENCE [LARGE SCALE GENOMIC DNA]</scope>
    <source>
        <strain evidence="2">JCM 30346</strain>
    </source>
</reference>
<keyword evidence="2" id="KW-1185">Reference proteome</keyword>
<accession>A0ABW1NCC3</accession>
<name>A0ABW1NCC3_9ACTN</name>
<evidence type="ECO:0000313" key="2">
    <source>
        <dbReference type="Proteomes" id="UP001596137"/>
    </source>
</evidence>
<dbReference type="EMBL" id="JBHSRF010000007">
    <property type="protein sequence ID" value="MFC6080956.1"/>
    <property type="molecule type" value="Genomic_DNA"/>
</dbReference>